<keyword evidence="3" id="KW-1185">Reference proteome</keyword>
<dbReference type="OrthoDB" id="428577at2759"/>
<dbReference type="Pfam" id="PF00240">
    <property type="entry name" value="ubiquitin"/>
    <property type="match status" value="1"/>
</dbReference>
<proteinExistence type="predicted"/>
<dbReference type="SUPFAM" id="SSF54236">
    <property type="entry name" value="Ubiquitin-like"/>
    <property type="match status" value="1"/>
</dbReference>
<comment type="caution">
    <text evidence="2">The sequence shown here is derived from an EMBL/GenBank/DDBJ whole genome shotgun (WGS) entry which is preliminary data.</text>
</comment>
<reference evidence="2" key="1">
    <citation type="submission" date="2021-06" db="EMBL/GenBank/DDBJ databases">
        <authorList>
            <person name="Kallberg Y."/>
            <person name="Tangrot J."/>
            <person name="Rosling A."/>
        </authorList>
    </citation>
    <scope>NUCLEOTIDE SEQUENCE</scope>
    <source>
        <strain evidence="2">UK204</strain>
    </source>
</reference>
<dbReference type="EMBL" id="CAJVPQ010001483">
    <property type="protein sequence ID" value="CAG8555376.1"/>
    <property type="molecule type" value="Genomic_DNA"/>
</dbReference>
<dbReference type="PANTHER" id="PTHR11781:SF22">
    <property type="entry name" value="TYPE I IODOTHYRONINE DEIODINASE"/>
    <property type="match status" value="1"/>
</dbReference>
<dbReference type="PROSITE" id="PS50053">
    <property type="entry name" value="UBIQUITIN_2"/>
    <property type="match status" value="1"/>
</dbReference>
<evidence type="ECO:0000259" key="1">
    <source>
        <dbReference type="PROSITE" id="PS50053"/>
    </source>
</evidence>
<dbReference type="InterPro" id="IPR019956">
    <property type="entry name" value="Ubiquitin_dom"/>
</dbReference>
<dbReference type="SMART" id="SM00213">
    <property type="entry name" value="UBQ"/>
    <property type="match status" value="1"/>
</dbReference>
<sequence>MTLEIESSDTIDQIKAKIHDIVDLPPQSQRLIFAGKQLDGGRTLFDYKIRNHSTLHLVERLRGGMFQETSGRMGFEALPPLTKNMQISEKTLQDVPVTNSSKLPTTKEELLSLLREEERRRLSPELQKKYKNVGNDPTCGKDWMDVTDQMQHDLVREFGYSDEAVQLMRRAPQIYQDDPAFRTTQLYVRNNIAHTSTFTTINENFTSSPTSISLRSLYRPGRPLVILGGSYTCPLFRYITHVLNDIYRRYRNHIDFYMIQIREAHASDVWPIGEILSVKEHRTLSDRMTAATVMVRETQLEIPVMIDTMDDTFLKLYAPWPFRFFCDCRWYFKTRWDAKRGALRYNRLSRVLELTFVWSKAEFDTMIFHDDHLLGRYVFSLLDKFTSLNYLLETKRVLIIIRGY</sequence>
<dbReference type="PANTHER" id="PTHR11781">
    <property type="entry name" value="IODOTHYRONINE DEIODINASE"/>
    <property type="match status" value="1"/>
</dbReference>
<dbReference type="AlphaFoldDB" id="A0A9N9FTL0"/>
<gene>
    <name evidence="2" type="ORF">FCALED_LOCUS6329</name>
</gene>
<dbReference type="Pfam" id="PF00837">
    <property type="entry name" value="T4_deiodinase"/>
    <property type="match status" value="1"/>
</dbReference>
<accession>A0A9N9FTL0</accession>
<organism evidence="2 3">
    <name type="scientific">Funneliformis caledonium</name>
    <dbReference type="NCBI Taxonomy" id="1117310"/>
    <lineage>
        <taxon>Eukaryota</taxon>
        <taxon>Fungi</taxon>
        <taxon>Fungi incertae sedis</taxon>
        <taxon>Mucoromycota</taxon>
        <taxon>Glomeromycotina</taxon>
        <taxon>Glomeromycetes</taxon>
        <taxon>Glomerales</taxon>
        <taxon>Glomeraceae</taxon>
        <taxon>Funneliformis</taxon>
    </lineage>
</organism>
<evidence type="ECO:0000313" key="2">
    <source>
        <dbReference type="EMBL" id="CAG8555376.1"/>
    </source>
</evidence>
<protein>
    <submittedName>
        <fullName evidence="2">17267_t:CDS:1</fullName>
    </submittedName>
</protein>
<name>A0A9N9FTL0_9GLOM</name>
<dbReference type="Gene3D" id="3.10.20.90">
    <property type="entry name" value="Phosphatidylinositol 3-kinase Catalytic Subunit, Chain A, domain 1"/>
    <property type="match status" value="1"/>
</dbReference>
<dbReference type="InterPro" id="IPR000643">
    <property type="entry name" value="Iodothyronine_deiodinase"/>
</dbReference>
<dbReference type="InterPro" id="IPR000626">
    <property type="entry name" value="Ubiquitin-like_dom"/>
</dbReference>
<dbReference type="InterPro" id="IPR029071">
    <property type="entry name" value="Ubiquitin-like_domsf"/>
</dbReference>
<dbReference type="Gene3D" id="3.40.30.10">
    <property type="entry name" value="Glutaredoxin"/>
    <property type="match status" value="1"/>
</dbReference>
<evidence type="ECO:0000313" key="3">
    <source>
        <dbReference type="Proteomes" id="UP000789570"/>
    </source>
</evidence>
<feature type="domain" description="Ubiquitin-like" evidence="1">
    <location>
        <begin position="1"/>
        <end position="64"/>
    </location>
</feature>
<dbReference type="PRINTS" id="PR00348">
    <property type="entry name" value="UBIQUITIN"/>
</dbReference>
<dbReference type="Proteomes" id="UP000789570">
    <property type="component" value="Unassembled WGS sequence"/>
</dbReference>
<dbReference type="GO" id="GO:0004800">
    <property type="term" value="F:thyroxine 5'-deiodinase activity"/>
    <property type="evidence" value="ECO:0007669"/>
    <property type="project" value="InterPro"/>
</dbReference>